<evidence type="ECO:0000313" key="5">
    <source>
        <dbReference type="EMBL" id="KAK0556946.1"/>
    </source>
</evidence>
<dbReference type="InterPro" id="IPR017937">
    <property type="entry name" value="Thioredoxin_CS"/>
</dbReference>
<keyword evidence="1" id="KW-1015">Disulfide bond</keyword>
<dbReference type="Proteomes" id="UP001176517">
    <property type="component" value="Unassembled WGS sequence"/>
</dbReference>
<dbReference type="InterPro" id="IPR036249">
    <property type="entry name" value="Thioredoxin-like_sf"/>
</dbReference>
<evidence type="ECO:0000256" key="1">
    <source>
        <dbReference type="ARBA" id="ARBA00023157"/>
    </source>
</evidence>
<feature type="region of interest" description="Disordered" evidence="2">
    <location>
        <begin position="120"/>
        <end position="143"/>
    </location>
</feature>
<proteinExistence type="predicted"/>
<comment type="caution">
    <text evidence="5">The sequence shown here is derived from an EMBL/GenBank/DDBJ whole genome shotgun (WGS) entry which is preliminary data.</text>
</comment>
<evidence type="ECO:0000313" key="6">
    <source>
        <dbReference type="Proteomes" id="UP001176517"/>
    </source>
</evidence>
<organism evidence="5 6">
    <name type="scientific">Tilletia horrida</name>
    <dbReference type="NCBI Taxonomy" id="155126"/>
    <lineage>
        <taxon>Eukaryota</taxon>
        <taxon>Fungi</taxon>
        <taxon>Dikarya</taxon>
        <taxon>Basidiomycota</taxon>
        <taxon>Ustilaginomycotina</taxon>
        <taxon>Exobasidiomycetes</taxon>
        <taxon>Tilletiales</taxon>
        <taxon>Tilletiaceae</taxon>
        <taxon>Tilletia</taxon>
    </lineage>
</organism>
<dbReference type="PROSITE" id="PS51352">
    <property type="entry name" value="THIOREDOXIN_2"/>
    <property type="match status" value="1"/>
</dbReference>
<keyword evidence="3" id="KW-0812">Transmembrane</keyword>
<keyword evidence="3" id="KW-0472">Membrane</keyword>
<keyword evidence="6" id="KW-1185">Reference proteome</keyword>
<dbReference type="EMBL" id="JAPDMZ010000009">
    <property type="protein sequence ID" value="KAK0556946.1"/>
    <property type="molecule type" value="Genomic_DNA"/>
</dbReference>
<feature type="domain" description="Thioredoxin" evidence="4">
    <location>
        <begin position="2"/>
        <end position="107"/>
    </location>
</feature>
<dbReference type="SUPFAM" id="SSF52833">
    <property type="entry name" value="Thioredoxin-like"/>
    <property type="match status" value="1"/>
</dbReference>
<evidence type="ECO:0000256" key="3">
    <source>
        <dbReference type="SAM" id="Phobius"/>
    </source>
</evidence>
<feature type="transmembrane region" description="Helical" evidence="3">
    <location>
        <begin position="162"/>
        <end position="179"/>
    </location>
</feature>
<evidence type="ECO:0000256" key="2">
    <source>
        <dbReference type="SAM" id="MobiDB-lite"/>
    </source>
</evidence>
<dbReference type="Gene3D" id="3.40.30.10">
    <property type="entry name" value="Glutaredoxin"/>
    <property type="match status" value="1"/>
</dbReference>
<dbReference type="Pfam" id="PF00085">
    <property type="entry name" value="Thioredoxin"/>
    <property type="match status" value="1"/>
</dbReference>
<name>A0AAN6GXH2_9BASI</name>
<dbReference type="CDD" id="cd02947">
    <property type="entry name" value="TRX_family"/>
    <property type="match status" value="1"/>
</dbReference>
<dbReference type="PROSITE" id="PS00194">
    <property type="entry name" value="THIOREDOXIN_1"/>
    <property type="match status" value="1"/>
</dbReference>
<dbReference type="PRINTS" id="PR00421">
    <property type="entry name" value="THIOREDOXIN"/>
</dbReference>
<evidence type="ECO:0000259" key="4">
    <source>
        <dbReference type="PROSITE" id="PS51352"/>
    </source>
</evidence>
<dbReference type="PANTHER" id="PTHR46115">
    <property type="entry name" value="THIOREDOXIN-LIKE PROTEIN 1"/>
    <property type="match status" value="1"/>
</dbReference>
<protein>
    <recommendedName>
        <fullName evidence="4">Thioredoxin domain-containing protein</fullName>
    </recommendedName>
</protein>
<accession>A0AAN6GXH2</accession>
<reference evidence="5" key="1">
    <citation type="journal article" date="2023" name="PhytoFront">
        <title>Draft Genome Resources of Seven Strains of Tilletia horrida, Causal Agent of Kernel Smut of Rice.</title>
        <authorList>
            <person name="Khanal S."/>
            <person name="Antony Babu S."/>
            <person name="Zhou X.G."/>
        </authorList>
    </citation>
    <scope>NUCLEOTIDE SEQUENCE</scope>
    <source>
        <strain evidence="5">TX6</strain>
    </source>
</reference>
<sequence length="180" mass="18870">MPKEISSASEFNQELAGAGQKLVVVDFHATWCGPCHAIAPTYAQLASKHASTAIFLKVDVDRVAEVAQRYGVRAMPTFLFIRNKSVLDTLKGADPSKLKSLVEKYIAASGVGAAFSGAGSTLGGNSTSSSSSARTGGAAAAPRASNPNLHGLADKNIKLEQLLPLIVLGAYLFYILTGWF</sequence>
<keyword evidence="3" id="KW-1133">Transmembrane helix</keyword>
<dbReference type="InterPro" id="IPR013766">
    <property type="entry name" value="Thioredoxin_domain"/>
</dbReference>
<gene>
    <name evidence="5" type="ORF">OC846_000790</name>
</gene>
<dbReference type="AlphaFoldDB" id="A0AAN6GXH2"/>